<dbReference type="InterPro" id="IPR043964">
    <property type="entry name" value="P-loop_TraG"/>
</dbReference>
<dbReference type="EMBL" id="JACHDZ010000002">
    <property type="protein sequence ID" value="MBB5343343.1"/>
    <property type="molecule type" value="Genomic_DNA"/>
</dbReference>
<dbReference type="SUPFAM" id="SSF52540">
    <property type="entry name" value="P-loop containing nucleoside triphosphate hydrolases"/>
    <property type="match status" value="1"/>
</dbReference>
<dbReference type="Gene3D" id="3.40.50.300">
    <property type="entry name" value="P-loop containing nucleotide triphosphate hydrolases"/>
    <property type="match status" value="2"/>
</dbReference>
<evidence type="ECO:0000256" key="1">
    <source>
        <dbReference type="ARBA" id="ARBA00006512"/>
    </source>
</evidence>
<dbReference type="InterPro" id="IPR051162">
    <property type="entry name" value="T4SS_component"/>
</dbReference>
<evidence type="ECO:0000313" key="7">
    <source>
        <dbReference type="Proteomes" id="UP000569092"/>
    </source>
</evidence>
<evidence type="ECO:0000256" key="3">
    <source>
        <dbReference type="ARBA" id="ARBA00022840"/>
    </source>
</evidence>
<dbReference type="PANTHER" id="PTHR30121">
    <property type="entry name" value="UNCHARACTERIZED PROTEIN YJGR-RELATED"/>
    <property type="match status" value="1"/>
</dbReference>
<dbReference type="Pfam" id="PF03135">
    <property type="entry name" value="CagE_TrbE_VirB"/>
    <property type="match status" value="2"/>
</dbReference>
<accession>A0A7W8J625</accession>
<name>A0A7W8J625_9BACT</name>
<dbReference type="AlphaFoldDB" id="A0A7W8J625"/>
<comment type="caution">
    <text evidence="6">The sequence shown here is derived from an EMBL/GenBank/DDBJ whole genome shotgun (WGS) entry which is preliminary data.</text>
</comment>
<dbReference type="InterPro" id="IPR018145">
    <property type="entry name" value="CagE_TrbE_VirB_cntrl_dom"/>
</dbReference>
<evidence type="ECO:0000259" key="5">
    <source>
        <dbReference type="Pfam" id="PF19044"/>
    </source>
</evidence>
<dbReference type="Pfam" id="PF19044">
    <property type="entry name" value="P-loop_TraG"/>
    <property type="match status" value="1"/>
</dbReference>
<keyword evidence="3" id="KW-0067">ATP-binding</keyword>
<sequence length="825" mass="94067">MLRVDHIKKDWKEAGSFAAQVNLYGFWDEHCFLTKSGDLGAALHIGGIDYESLDRAGRDYAVKRLEAAFRSLDDKSRLYQILFKRNRPAIPHAEYENPLVRAAAEQRSRFLQSKADRLYSIDIYWVVMIDGSYQKTGLLHALAQLPKHPRSSLRDLHALLSGNKERALLYGQIERDRLRLQQKVQSLSGQLSDLTTVELLGAEKTFRLVRRLVNFRPSKINDAPLCGARHLDWQVCGSELEAHRGYLRMDDDYVRVLTLKELPGETRPLILSGLLDIPANFHVVTEWHPVDNAKVRKEIASRRRHHHNSKTSFISNLQDRQNTAKQDNLVDDSKAAAVAELGNALTAMGLEGKSFGEFTLSVVIYDEDRVKVEHAVAEFQKLFTQHDGLLYEEHYNLLNAFFATVPGNKQFNLRKQWALNSNYADLSFLFTVDTGSRSNPHLEREYLAVLESTHGTPYFLNLHAGDVAHTLMLGATGAGKSFAASTILQSAQKYEPLTFVFDLGGSYEALTRAFNGTYLNVGLKSPGFSINPFSLEPTHESLNFLYLFLRVLIESGGRYELSTADEKALYVALERIYKLPREIRTLTNFASILGPLGERLHRWTRCGSQGAGQFGYLFDNVDDTLTFSRFQTFNFDGWSEYPDILEPLLFYVLQRASAEIERPEIIGTFKIFLIDEGWIFLKNKIIRDWIIRAEKTWRKKNAAMILATQSVVELATSDMLHIINESCPTKIFLSNPNIDRKLYADTFQLNDTQLELLESLVPKRELLLIQPRGTKKLVLKVDALGYWMATNNARDNIRKQDYFTRFGPEQGLLRLAEDYPNPLNT</sequence>
<proteinExistence type="inferred from homology"/>
<feature type="domain" description="CagE TrbE VirB component of type IV transporter system central" evidence="4">
    <location>
        <begin position="330"/>
        <end position="414"/>
    </location>
</feature>
<organism evidence="6 7">
    <name type="scientific">Tunturiibacter lichenicola</name>
    <dbReference type="NCBI Taxonomy" id="2051959"/>
    <lineage>
        <taxon>Bacteria</taxon>
        <taxon>Pseudomonadati</taxon>
        <taxon>Acidobacteriota</taxon>
        <taxon>Terriglobia</taxon>
        <taxon>Terriglobales</taxon>
        <taxon>Acidobacteriaceae</taxon>
        <taxon>Tunturiibacter</taxon>
    </lineage>
</organism>
<dbReference type="GO" id="GO:0005524">
    <property type="term" value="F:ATP binding"/>
    <property type="evidence" value="ECO:0007669"/>
    <property type="project" value="UniProtKB-KW"/>
</dbReference>
<dbReference type="InterPro" id="IPR027417">
    <property type="entry name" value="P-loop_NTPase"/>
</dbReference>
<evidence type="ECO:0000313" key="6">
    <source>
        <dbReference type="EMBL" id="MBB5343343.1"/>
    </source>
</evidence>
<comment type="similarity">
    <text evidence="1">Belongs to the TrbE/VirB4 family.</text>
</comment>
<dbReference type="Proteomes" id="UP000569092">
    <property type="component" value="Unassembled WGS sequence"/>
</dbReference>
<feature type="domain" description="CagE TrbE VirB component of type IV transporter system central" evidence="4">
    <location>
        <begin position="191"/>
        <end position="325"/>
    </location>
</feature>
<reference evidence="6 7" key="1">
    <citation type="submission" date="2020-08" db="EMBL/GenBank/DDBJ databases">
        <title>Genomic Encyclopedia of Type Strains, Phase IV (KMG-V): Genome sequencing to study the core and pangenomes of soil and plant-associated prokaryotes.</title>
        <authorList>
            <person name="Whitman W."/>
        </authorList>
    </citation>
    <scope>NUCLEOTIDE SEQUENCE [LARGE SCALE GENOMIC DNA]</scope>
    <source>
        <strain evidence="6 7">M8US30</strain>
    </source>
</reference>
<feature type="domain" description="TraG P-loop" evidence="5">
    <location>
        <begin position="470"/>
        <end position="538"/>
    </location>
</feature>
<keyword evidence="2" id="KW-0547">Nucleotide-binding</keyword>
<gene>
    <name evidence="6" type="ORF">HDF10_001318</name>
</gene>
<evidence type="ECO:0000256" key="2">
    <source>
        <dbReference type="ARBA" id="ARBA00022741"/>
    </source>
</evidence>
<dbReference type="PANTHER" id="PTHR30121:SF12">
    <property type="entry name" value="TYPE IV SECRETION SYSTEM PROTEIN CAGE"/>
    <property type="match status" value="1"/>
</dbReference>
<evidence type="ECO:0000259" key="4">
    <source>
        <dbReference type="Pfam" id="PF03135"/>
    </source>
</evidence>
<protein>
    <submittedName>
        <fullName evidence="6">Type IV secretion system protein VirB4</fullName>
    </submittedName>
</protein>